<dbReference type="Proteomes" id="UP001195483">
    <property type="component" value="Unassembled WGS sequence"/>
</dbReference>
<gene>
    <name evidence="8" type="ORF">CHS0354_031169</name>
</gene>
<reference evidence="8" key="3">
    <citation type="submission" date="2023-05" db="EMBL/GenBank/DDBJ databases">
        <authorList>
            <person name="Smith C.H."/>
        </authorList>
    </citation>
    <scope>NUCLEOTIDE SEQUENCE</scope>
    <source>
        <strain evidence="8">CHS0354</strain>
        <tissue evidence="8">Mantle</tissue>
    </source>
</reference>
<keyword evidence="3 7" id="KW-0812">Transmembrane</keyword>
<evidence type="ECO:0000256" key="6">
    <source>
        <dbReference type="SAM" id="MobiDB-lite"/>
    </source>
</evidence>
<proteinExistence type="inferred from homology"/>
<evidence type="ECO:0000256" key="7">
    <source>
        <dbReference type="SAM" id="Phobius"/>
    </source>
</evidence>
<dbReference type="Gene3D" id="6.10.110.10">
    <property type="match status" value="1"/>
</dbReference>
<dbReference type="InterPro" id="IPR009311">
    <property type="entry name" value="IFI6/IFI27-like"/>
</dbReference>
<evidence type="ECO:0000256" key="4">
    <source>
        <dbReference type="ARBA" id="ARBA00022989"/>
    </source>
</evidence>
<evidence type="ECO:0000256" key="3">
    <source>
        <dbReference type="ARBA" id="ARBA00022692"/>
    </source>
</evidence>
<dbReference type="EMBL" id="JAEAOA010001867">
    <property type="protein sequence ID" value="KAK3612100.1"/>
    <property type="molecule type" value="Genomic_DNA"/>
</dbReference>
<evidence type="ECO:0000256" key="5">
    <source>
        <dbReference type="ARBA" id="ARBA00023136"/>
    </source>
</evidence>
<keyword evidence="4 7" id="KW-1133">Transmembrane helix</keyword>
<keyword evidence="5 7" id="KW-0472">Membrane</keyword>
<reference evidence="8" key="2">
    <citation type="journal article" date="2021" name="Genome Biol. Evol.">
        <title>Developing a high-quality reference genome for a parasitic bivalve with doubly uniparental inheritance (Bivalvia: Unionida).</title>
        <authorList>
            <person name="Smith C.H."/>
        </authorList>
    </citation>
    <scope>NUCLEOTIDE SEQUENCE</scope>
    <source>
        <strain evidence="8">CHS0354</strain>
        <tissue evidence="8">Mantle</tissue>
    </source>
</reference>
<feature type="compositionally biased region" description="Basic and acidic residues" evidence="6">
    <location>
        <begin position="60"/>
        <end position="79"/>
    </location>
</feature>
<feature type="transmembrane region" description="Helical" evidence="7">
    <location>
        <begin position="115"/>
        <end position="137"/>
    </location>
</feature>
<name>A0AAE0TLI0_9BIVA</name>
<reference evidence="8" key="1">
    <citation type="journal article" date="2021" name="Genome Biol. Evol.">
        <title>A High-Quality Reference Genome for a Parasitic Bivalve with Doubly Uniparental Inheritance (Bivalvia: Unionida).</title>
        <authorList>
            <person name="Smith C.H."/>
        </authorList>
    </citation>
    <scope>NUCLEOTIDE SEQUENCE</scope>
    <source>
        <strain evidence="8">CHS0354</strain>
    </source>
</reference>
<dbReference type="GO" id="GO:0016020">
    <property type="term" value="C:membrane"/>
    <property type="evidence" value="ECO:0007669"/>
    <property type="project" value="UniProtKB-SubCell"/>
</dbReference>
<feature type="region of interest" description="Disordered" evidence="6">
    <location>
        <begin position="36"/>
        <end position="89"/>
    </location>
</feature>
<dbReference type="InterPro" id="IPR038213">
    <property type="entry name" value="IFI6/IFI27-like_sf"/>
</dbReference>
<dbReference type="AlphaFoldDB" id="A0AAE0TLI0"/>
<evidence type="ECO:0000256" key="1">
    <source>
        <dbReference type="ARBA" id="ARBA00004141"/>
    </source>
</evidence>
<evidence type="ECO:0000313" key="9">
    <source>
        <dbReference type="Proteomes" id="UP001195483"/>
    </source>
</evidence>
<keyword evidence="9" id="KW-1185">Reference proteome</keyword>
<comment type="subcellular location">
    <subcellularLocation>
        <location evidence="1">Membrane</location>
        <topology evidence="1">Multi-pass membrane protein</topology>
    </subcellularLocation>
</comment>
<accession>A0AAE0TLI0</accession>
<comment type="similarity">
    <text evidence="2">Belongs to the IFI6/IFI27 family.</text>
</comment>
<dbReference type="Pfam" id="PF06140">
    <property type="entry name" value="Ifi-6-16"/>
    <property type="match status" value="1"/>
</dbReference>
<protein>
    <submittedName>
        <fullName evidence="8">Uncharacterized protein</fullName>
    </submittedName>
</protein>
<sequence>MLRKHHLDDEGAEISRYFSSSRFNRKELVLKLRASSGEQQQFVKDKPACNSESEENNQSVDKDLGRRGKFEGDDKENTNEKTNGPDTYSRNKDNEVLVYIQCLGDISAVGIGDMLTLIGLIIYGLPFIGFAAGGIVAGSLPVKIMANYGGDVASGGVVSVLKSVAMAGIG</sequence>
<organism evidence="8 9">
    <name type="scientific">Potamilus streckersoni</name>
    <dbReference type="NCBI Taxonomy" id="2493646"/>
    <lineage>
        <taxon>Eukaryota</taxon>
        <taxon>Metazoa</taxon>
        <taxon>Spiralia</taxon>
        <taxon>Lophotrochozoa</taxon>
        <taxon>Mollusca</taxon>
        <taxon>Bivalvia</taxon>
        <taxon>Autobranchia</taxon>
        <taxon>Heteroconchia</taxon>
        <taxon>Palaeoheterodonta</taxon>
        <taxon>Unionida</taxon>
        <taxon>Unionoidea</taxon>
        <taxon>Unionidae</taxon>
        <taxon>Ambleminae</taxon>
        <taxon>Lampsilini</taxon>
        <taxon>Potamilus</taxon>
    </lineage>
</organism>
<evidence type="ECO:0000256" key="2">
    <source>
        <dbReference type="ARBA" id="ARBA00007262"/>
    </source>
</evidence>
<evidence type="ECO:0000313" key="8">
    <source>
        <dbReference type="EMBL" id="KAK3612100.1"/>
    </source>
</evidence>
<comment type="caution">
    <text evidence="8">The sequence shown here is derived from an EMBL/GenBank/DDBJ whole genome shotgun (WGS) entry which is preliminary data.</text>
</comment>